<proteinExistence type="predicted"/>
<evidence type="ECO:0000313" key="2">
    <source>
        <dbReference type="EMBL" id="CAA9541702.1"/>
    </source>
</evidence>
<name>A0A6J4U685_9BACT</name>
<reference evidence="2" key="1">
    <citation type="submission" date="2020-02" db="EMBL/GenBank/DDBJ databases">
        <authorList>
            <person name="Meier V. D."/>
        </authorList>
    </citation>
    <scope>NUCLEOTIDE SEQUENCE</scope>
    <source>
        <strain evidence="2">AVDCRST_MAG59</strain>
    </source>
</reference>
<feature type="compositionally biased region" description="Low complexity" evidence="1">
    <location>
        <begin position="110"/>
        <end position="131"/>
    </location>
</feature>
<evidence type="ECO:0000256" key="1">
    <source>
        <dbReference type="SAM" id="MobiDB-lite"/>
    </source>
</evidence>
<organism evidence="2">
    <name type="scientific">uncultured Thermomicrobiales bacterium</name>
    <dbReference type="NCBI Taxonomy" id="1645740"/>
    <lineage>
        <taxon>Bacteria</taxon>
        <taxon>Pseudomonadati</taxon>
        <taxon>Thermomicrobiota</taxon>
        <taxon>Thermomicrobia</taxon>
        <taxon>Thermomicrobiales</taxon>
        <taxon>environmental samples</taxon>
    </lineage>
</organism>
<gene>
    <name evidence="2" type="ORF">AVDCRST_MAG59-890</name>
</gene>
<feature type="compositionally biased region" description="Polar residues" evidence="1">
    <location>
        <begin position="78"/>
        <end position="87"/>
    </location>
</feature>
<accession>A0A6J4U685</accession>
<feature type="region of interest" description="Disordered" evidence="1">
    <location>
        <begin position="27"/>
        <end position="250"/>
    </location>
</feature>
<dbReference type="EMBL" id="CADCWF010000047">
    <property type="protein sequence ID" value="CAA9541702.1"/>
    <property type="molecule type" value="Genomic_DNA"/>
</dbReference>
<protein>
    <recommendedName>
        <fullName evidence="3">Zinc-ribbon domain-containing protein</fullName>
    </recommendedName>
</protein>
<dbReference type="AlphaFoldDB" id="A0A6J4U685"/>
<sequence length="357" mass="37568">MIQCPTCKTEARPSAKFCTFCGTTLTPITDEAPAVQNPLSADPMSPERPTADPTASWVVPHTPRDDRRFPESGGEQDQLISTTWPSEDTSEGPPGSSRDADRVGNPSPPDDAAAADQPSSDSAAWPSSPQSTQTAVGSGDDVESDRTTNATRPDELPSGWRIVPTAGEPDELQRETATFAFESDPVEQPEPPPTSPSVAIASAGTPLEAVDPAADRAASPEASSPLPATFPAIGESTGARTAARSFRSPPIAEAEETGLRAAELLDELRALLPALGATRLQPAALADRLEHALHTEGGLPEGLRASLDAVRANPRDIDTVLALTRRIDDIIEVIDRHDRISAALASAVRSLRYGDVE</sequence>
<feature type="compositionally biased region" description="Low complexity" evidence="1">
    <location>
        <begin position="217"/>
        <end position="227"/>
    </location>
</feature>
<evidence type="ECO:0008006" key="3">
    <source>
        <dbReference type="Google" id="ProtNLM"/>
    </source>
</evidence>